<organism evidence="1 2">
    <name type="scientific">Actinomyces slackii</name>
    <dbReference type="NCBI Taxonomy" id="52774"/>
    <lineage>
        <taxon>Bacteria</taxon>
        <taxon>Bacillati</taxon>
        <taxon>Actinomycetota</taxon>
        <taxon>Actinomycetes</taxon>
        <taxon>Actinomycetales</taxon>
        <taxon>Actinomycetaceae</taxon>
        <taxon>Actinomyces</taxon>
    </lineage>
</organism>
<dbReference type="EMBL" id="LR134363">
    <property type="protein sequence ID" value="VEG75456.1"/>
    <property type="molecule type" value="Genomic_DNA"/>
</dbReference>
<reference evidence="1 2" key="1">
    <citation type="submission" date="2018-12" db="EMBL/GenBank/DDBJ databases">
        <authorList>
            <consortium name="Pathogen Informatics"/>
        </authorList>
    </citation>
    <scope>NUCLEOTIDE SEQUENCE [LARGE SCALE GENOMIC DNA]</scope>
    <source>
        <strain evidence="1 2">NCTC11923</strain>
    </source>
</reference>
<evidence type="ECO:0000313" key="1">
    <source>
        <dbReference type="EMBL" id="VEG75456.1"/>
    </source>
</evidence>
<gene>
    <name evidence="1" type="ORF">NCTC11923_02124</name>
</gene>
<dbReference type="KEGG" id="asla:NCTC11923_02124"/>
<sequence>MPGPARSAPLTDHEAALEAIAELPLDERAQALADIHEDLSAVLRETGG</sequence>
<accession>A0A448KEV5</accession>
<evidence type="ECO:0000313" key="2">
    <source>
        <dbReference type="Proteomes" id="UP000276899"/>
    </source>
</evidence>
<dbReference type="Proteomes" id="UP000276899">
    <property type="component" value="Chromosome"/>
</dbReference>
<protein>
    <submittedName>
        <fullName evidence="1">Uncharacterized protein</fullName>
    </submittedName>
</protein>
<dbReference type="RefSeq" id="WP_156907657.1">
    <property type="nucleotide sequence ID" value="NZ_CBCRWE010000068.1"/>
</dbReference>
<dbReference type="AlphaFoldDB" id="A0A448KEV5"/>
<keyword evidence="2" id="KW-1185">Reference proteome</keyword>
<dbReference type="STRING" id="1278298.GCA_000428685_00557"/>
<proteinExistence type="predicted"/>
<name>A0A448KEV5_9ACTO</name>